<dbReference type="OrthoDB" id="9950230at2759"/>
<evidence type="ECO:0000256" key="2">
    <source>
        <dbReference type="SAM" id="MobiDB-lite"/>
    </source>
</evidence>
<evidence type="ECO:0000256" key="1">
    <source>
        <dbReference type="ARBA" id="ARBA00023157"/>
    </source>
</evidence>
<dbReference type="Pfam" id="PF00429">
    <property type="entry name" value="TLV_coat"/>
    <property type="match status" value="1"/>
</dbReference>
<protein>
    <submittedName>
        <fullName evidence="3">Endogenous retrovirus group 3 member 1 Env polyprotein</fullName>
    </submittedName>
</protein>
<dbReference type="Gene3D" id="1.10.287.210">
    <property type="match status" value="1"/>
</dbReference>
<evidence type="ECO:0000313" key="3">
    <source>
        <dbReference type="EMBL" id="TNN35602.1"/>
    </source>
</evidence>
<evidence type="ECO:0000313" key="4">
    <source>
        <dbReference type="Proteomes" id="UP000314294"/>
    </source>
</evidence>
<gene>
    <name evidence="3" type="primary">ERV3-1_0</name>
    <name evidence="3" type="ORF">EYF80_054232</name>
</gene>
<dbReference type="Proteomes" id="UP000314294">
    <property type="component" value="Unassembled WGS sequence"/>
</dbReference>
<proteinExistence type="predicted"/>
<organism evidence="3 4">
    <name type="scientific">Liparis tanakae</name>
    <name type="common">Tanaka's snailfish</name>
    <dbReference type="NCBI Taxonomy" id="230148"/>
    <lineage>
        <taxon>Eukaryota</taxon>
        <taxon>Metazoa</taxon>
        <taxon>Chordata</taxon>
        <taxon>Craniata</taxon>
        <taxon>Vertebrata</taxon>
        <taxon>Euteleostomi</taxon>
        <taxon>Actinopterygii</taxon>
        <taxon>Neopterygii</taxon>
        <taxon>Teleostei</taxon>
        <taxon>Neoteleostei</taxon>
        <taxon>Acanthomorphata</taxon>
        <taxon>Eupercaria</taxon>
        <taxon>Perciformes</taxon>
        <taxon>Cottioidei</taxon>
        <taxon>Cottales</taxon>
        <taxon>Liparidae</taxon>
        <taxon>Liparis</taxon>
    </lineage>
</organism>
<comment type="caution">
    <text evidence="3">The sequence shown here is derived from an EMBL/GenBank/DDBJ whole genome shotgun (WGS) entry which is preliminary data.</text>
</comment>
<reference evidence="3 4" key="1">
    <citation type="submission" date="2019-03" db="EMBL/GenBank/DDBJ databases">
        <title>First draft genome of Liparis tanakae, snailfish: a comprehensive survey of snailfish specific genes.</title>
        <authorList>
            <person name="Kim W."/>
            <person name="Song I."/>
            <person name="Jeong J.-H."/>
            <person name="Kim D."/>
            <person name="Kim S."/>
            <person name="Ryu S."/>
            <person name="Song J.Y."/>
            <person name="Lee S.K."/>
        </authorList>
    </citation>
    <scope>NUCLEOTIDE SEQUENCE [LARGE SCALE GENOMIC DNA]</scope>
    <source>
        <tissue evidence="3">Muscle</tissue>
    </source>
</reference>
<feature type="region of interest" description="Disordered" evidence="2">
    <location>
        <begin position="71"/>
        <end position="108"/>
    </location>
</feature>
<name>A0A4Z2F546_9TELE</name>
<dbReference type="AlphaFoldDB" id="A0A4Z2F546"/>
<dbReference type="EMBL" id="SRLO01001742">
    <property type="protein sequence ID" value="TNN35602.1"/>
    <property type="molecule type" value="Genomic_DNA"/>
</dbReference>
<dbReference type="PANTHER" id="PTHR10424">
    <property type="entry name" value="VIRAL ENVELOPE PROTEIN"/>
    <property type="match status" value="1"/>
</dbReference>
<keyword evidence="4" id="KW-1185">Reference proteome</keyword>
<dbReference type="PANTHER" id="PTHR10424:SF73">
    <property type="entry name" value="ENDOGENOUS RETROVIRUS GROUP FC1 ENV POLYPROTEIN-RELATED"/>
    <property type="match status" value="1"/>
</dbReference>
<keyword evidence="1" id="KW-1015">Disulfide bond</keyword>
<accession>A0A4Z2F546</accession>
<dbReference type="SUPFAM" id="SSF58069">
    <property type="entry name" value="Virus ectodomain"/>
    <property type="match status" value="1"/>
</dbReference>
<sequence length="575" mass="62801">MKQIKGPRGNQYVWVALSVCRLEFWSSGVLEFWSSAVVRVHRRVVFPGRSKAMKAEVVGKRPRRTRLIPLRGKASLNTPQVGPSDPIETPEGPHPGRAQSTGTTHFLDPEHPDPDCRGFIATMILHLVTLILVRSAAEARGVRPDDINIFITMAMQVAKHLGPPSGCYVCGLVPRTAAGGLPLMALPASDCDTCHLMHVPLSQSYSHPDCSPLAKMRPLGCSRGNGNCYRCLQTPRAVPIQLIPRKFPWCLENDGGAAVGRSDCERTFRWDPRRRSDGEFRPLVSAPRDCLEEAGPGRFSALARRTAGCSVSSPVGMYWVCGNLAYPHLPVDYDGRCGLAYVVPAMRVTQSLPRKQAGQRRAPRGASDVFGTHHQSDFKNALGPLLPFYGIMSALDQIADLSRAIEVIANETGKALTLLSGELASVRLVALQNRAALDFLLAAQGGTCAVIGSECCTFVPDYNATIGDIVNHLYDTAKSVQQDSGTDPHFIMIRSTSRCLSHLIWMDHQDRFAVDLFDLFRGDQVRHAHGPPARLPLPQHGVHGGQQSADVTLLPLDPVQDLGHEQERTGERGSH</sequence>
<dbReference type="InterPro" id="IPR018154">
    <property type="entry name" value="TLV/ENV_coat_polyprotein"/>
</dbReference>